<reference evidence="6" key="2">
    <citation type="submission" date="2015-03" db="EMBL/GenBank/DDBJ databases">
        <authorList>
            <person name="Gallagher L.A."/>
            <person name="Hayden H.S."/>
            <person name="Weiss E.J."/>
            <person name="Hager K.R."/>
            <person name="Ramage E."/>
            <person name="Radey M.R."/>
            <person name="Bydalek R."/>
            <person name="Manoil C."/>
            <person name="Miller S.I."/>
            <person name="Brittnacher M.J."/>
        </authorList>
    </citation>
    <scope>NUCLEOTIDE SEQUENCE [LARGE SCALE GENOMIC DNA]</scope>
    <source>
        <strain evidence="6">AB5075-UW</strain>
    </source>
</reference>
<dbReference type="Proteomes" id="UP000032746">
    <property type="component" value="Chromosome"/>
</dbReference>
<reference evidence="4 8" key="5">
    <citation type="submission" date="2019-11" db="EMBL/GenBank/DDBJ databases">
        <title>Multidrug-resistant Acinetobacter baumannii moving toward extensively drug-resistant over fifteen years in South of Brazil.</title>
        <authorList>
            <person name="Fedrigo N.H."/>
            <person name="Cerdeira L."/>
            <person name="Fuga B."/>
            <person name="Marini P.V.B."/>
            <person name="Shinohara D.R."/>
            <person name="Carrara-Marroni F.E."/>
            <person name="Lincopan N."/>
            <person name="Tognim M.C.B."/>
        </authorList>
    </citation>
    <scope>NUCLEOTIDE SEQUENCE [LARGE SCALE GENOMIC DNA]</scope>
    <source>
        <strain evidence="4 8">Ac576</strain>
    </source>
</reference>
<dbReference type="RefSeq" id="WP_000301761.1">
    <property type="nucleotide sequence ID" value="NZ_CAJHFH010000022.1"/>
</dbReference>
<evidence type="ECO:0000313" key="9">
    <source>
        <dbReference type="Proteomes" id="UP000461234"/>
    </source>
</evidence>
<dbReference type="EMBL" id="CP008706">
    <property type="protein sequence ID" value="AKA31779.1"/>
    <property type="molecule type" value="Genomic_DNA"/>
</dbReference>
<evidence type="ECO:0000313" key="5">
    <source>
        <dbReference type="EMBL" id="RSR60482.1"/>
    </source>
</evidence>
<evidence type="ECO:0000313" key="2">
    <source>
        <dbReference type="EMBL" id="AKA31779.1"/>
    </source>
</evidence>
<name>A0A0D5YIJ8_ACIBA</name>
<dbReference type="EMBL" id="WIOC01000004">
    <property type="protein sequence ID" value="MQR48809.1"/>
    <property type="molecule type" value="Genomic_DNA"/>
</dbReference>
<dbReference type="Proteomes" id="UP000461234">
    <property type="component" value="Unassembled WGS sequence"/>
</dbReference>
<gene>
    <name evidence="1" type="ORF">ABUW_2040</name>
    <name evidence="2" type="ORF">ABUW_2050</name>
    <name evidence="5" type="ORF">EA686_07085</name>
    <name evidence="3" type="ORF">F2P40_05615</name>
    <name evidence="4" type="ORF">GNY86_14765</name>
</gene>
<evidence type="ECO:0000313" key="7">
    <source>
        <dbReference type="Proteomes" id="UP000280073"/>
    </source>
</evidence>
<sequence>MAVTVRLRDEEEEMVKETTLEMMFETKIRIKESDVLHTLIRKYLKEIKTEDVMKYRSDVLKKDD</sequence>
<protein>
    <submittedName>
        <fullName evidence="1">Uncharacterized protein</fullName>
    </submittedName>
</protein>
<dbReference type="EMBL" id="WPIP01000125">
    <property type="protein sequence ID" value="MVM92789.1"/>
    <property type="molecule type" value="Genomic_DNA"/>
</dbReference>
<dbReference type="Proteomes" id="UP000439424">
    <property type="component" value="Unassembled WGS sequence"/>
</dbReference>
<evidence type="ECO:0000313" key="4">
    <source>
        <dbReference type="EMBL" id="MVM92789.1"/>
    </source>
</evidence>
<reference evidence="1 6" key="1">
    <citation type="journal article" date="2015" name="J. Bacteriol.">
        <title>Resources for Genetic and Genomic Analysis of Emerging Pathogen Acinetobacter baumannii.</title>
        <authorList>
            <person name="Gallagher L.A."/>
            <person name="Ramage E."/>
            <person name="Weiss E.J."/>
            <person name="Radey M."/>
            <person name="Hayden H.S."/>
            <person name="Held K.G."/>
            <person name="Huse H.K."/>
            <person name="Zurawski D.V."/>
            <person name="Brittnacher M.J."/>
            <person name="Manoil C."/>
        </authorList>
    </citation>
    <scope>NUCLEOTIDE SEQUENCE [LARGE SCALE GENOMIC DNA]</scope>
    <source>
        <strain evidence="1 6">AB5075-UW</strain>
    </source>
</reference>
<dbReference type="PATRIC" id="fig|470.1345.peg.1995"/>
<reference evidence="3 9" key="4">
    <citation type="submission" date="2019-10" db="EMBL/GenBank/DDBJ databases">
        <title>Genetic environment of the oxa23 gene and comparative analysis of carbapenem resistant Acinetobacter baumannii isolates belonging to global clone 1, lineage 2 recovered in a burns hospital outbreak in 2012-2013.</title>
        <authorList>
            <person name="Douraghi M."/>
            <person name="Aris P."/>
            <person name="Kenyon J."/>
            <person name="Hamidian M."/>
        </authorList>
    </citation>
    <scope>NUCLEOTIDE SEQUENCE [LARGE SCALE GENOMIC DNA]</scope>
    <source>
        <strain evidence="3 9">ABS103</strain>
    </source>
</reference>
<dbReference type="EMBL" id="RFDI01000290">
    <property type="protein sequence ID" value="RSR60482.1"/>
    <property type="molecule type" value="Genomic_DNA"/>
</dbReference>
<organism evidence="1 6">
    <name type="scientific">Acinetobacter baumannii</name>
    <dbReference type="NCBI Taxonomy" id="470"/>
    <lineage>
        <taxon>Bacteria</taxon>
        <taxon>Pseudomonadati</taxon>
        <taxon>Pseudomonadota</taxon>
        <taxon>Gammaproteobacteria</taxon>
        <taxon>Moraxellales</taxon>
        <taxon>Moraxellaceae</taxon>
        <taxon>Acinetobacter</taxon>
        <taxon>Acinetobacter calcoaceticus/baumannii complex</taxon>
    </lineage>
</organism>
<evidence type="ECO:0000313" key="8">
    <source>
        <dbReference type="Proteomes" id="UP000439424"/>
    </source>
</evidence>
<evidence type="ECO:0000313" key="6">
    <source>
        <dbReference type="Proteomes" id="UP000032746"/>
    </source>
</evidence>
<proteinExistence type="predicted"/>
<evidence type="ECO:0000313" key="3">
    <source>
        <dbReference type="EMBL" id="MQR48809.1"/>
    </source>
</evidence>
<reference evidence="5 7" key="3">
    <citation type="submission" date="2018-10" db="EMBL/GenBank/DDBJ databases">
        <title>GWAS and RNA-Seq identify cryptic mechanisms of antimicrobial resistance in Acinetobacter baumannii.</title>
        <authorList>
            <person name="Sahl J.W."/>
        </authorList>
    </citation>
    <scope>NUCLEOTIDE SEQUENCE [LARGE SCALE GENOMIC DNA]</scope>
    <source>
        <strain evidence="5 7">TG28175</strain>
    </source>
</reference>
<accession>A0A0D5YIJ8</accession>
<dbReference type="AlphaFoldDB" id="A0A0D5YIJ8"/>
<evidence type="ECO:0000313" key="1">
    <source>
        <dbReference type="EMBL" id="AKA31769.1"/>
    </source>
</evidence>
<dbReference type="Proteomes" id="UP000280073">
    <property type="component" value="Unassembled WGS sequence"/>
</dbReference>
<dbReference type="EMBL" id="CP008706">
    <property type="protein sequence ID" value="AKA31769.1"/>
    <property type="molecule type" value="Genomic_DNA"/>
</dbReference>